<evidence type="ECO:0000256" key="5">
    <source>
        <dbReference type="ARBA" id="ARBA00012895"/>
    </source>
</evidence>
<dbReference type="InterPro" id="IPR014721">
    <property type="entry name" value="Ribsml_uS5_D2-typ_fold_subgr"/>
</dbReference>
<evidence type="ECO:0000259" key="19">
    <source>
        <dbReference type="PROSITE" id="PS52040"/>
    </source>
</evidence>
<dbReference type="OrthoDB" id="276498at2759"/>
<dbReference type="InterPro" id="IPR034157">
    <property type="entry name" value="TOPRIM_TopoII"/>
</dbReference>
<feature type="region of interest" description="Disordered" evidence="17">
    <location>
        <begin position="1310"/>
        <end position="1574"/>
    </location>
</feature>
<feature type="compositionally biased region" description="Basic residues" evidence="17">
    <location>
        <begin position="1454"/>
        <end position="1467"/>
    </location>
</feature>
<feature type="compositionally biased region" description="Basic residues" evidence="17">
    <location>
        <begin position="1485"/>
        <end position="1501"/>
    </location>
</feature>
<evidence type="ECO:0000256" key="3">
    <source>
        <dbReference type="ARBA" id="ARBA00001946"/>
    </source>
</evidence>
<dbReference type="Pfam" id="PF01751">
    <property type="entry name" value="Toprim"/>
    <property type="match status" value="1"/>
</dbReference>
<evidence type="ECO:0000259" key="18">
    <source>
        <dbReference type="PROSITE" id="PS50880"/>
    </source>
</evidence>
<feature type="region of interest" description="Disordered" evidence="17">
    <location>
        <begin position="1"/>
        <end position="121"/>
    </location>
</feature>
<feature type="domain" description="Toprim" evidence="18">
    <location>
        <begin position="596"/>
        <end position="718"/>
    </location>
</feature>
<dbReference type="GO" id="GO:0005524">
    <property type="term" value="F:ATP binding"/>
    <property type="evidence" value="ECO:0007669"/>
    <property type="project" value="UniProtKB-UniRule"/>
</dbReference>
<dbReference type="GO" id="GO:0003918">
    <property type="term" value="F:DNA topoisomerase type II (double strand cut, ATP-hydrolyzing) activity"/>
    <property type="evidence" value="ECO:0007669"/>
    <property type="project" value="UniProtKB-UniRule"/>
</dbReference>
<keyword evidence="9 16" id="KW-0067">ATP-binding</keyword>
<dbReference type="InterPro" id="IPR018522">
    <property type="entry name" value="TopoIIA_CS"/>
</dbReference>
<evidence type="ECO:0000256" key="4">
    <source>
        <dbReference type="ARBA" id="ARBA00011080"/>
    </source>
</evidence>
<dbReference type="Gene3D" id="1.10.268.10">
    <property type="entry name" value="Topoisomerase, domain 3"/>
    <property type="match status" value="1"/>
</dbReference>
<evidence type="ECO:0000256" key="12">
    <source>
        <dbReference type="ARBA" id="ARBA00023125"/>
    </source>
</evidence>
<feature type="compositionally biased region" description="Acidic residues" evidence="17">
    <location>
        <begin position="86"/>
        <end position="104"/>
    </location>
</feature>
<feature type="compositionally biased region" description="Acidic residues" evidence="17">
    <location>
        <begin position="1472"/>
        <end position="1481"/>
    </location>
</feature>
<feature type="compositionally biased region" description="Low complexity" evidence="17">
    <location>
        <begin position="1515"/>
        <end position="1539"/>
    </location>
</feature>
<keyword evidence="10" id="KW-0460">Magnesium</keyword>
<dbReference type="SMART" id="SM00434">
    <property type="entry name" value="TOP4c"/>
    <property type="match status" value="1"/>
</dbReference>
<evidence type="ECO:0000256" key="11">
    <source>
        <dbReference type="ARBA" id="ARBA00023029"/>
    </source>
</evidence>
<reference evidence="20 21" key="1">
    <citation type="submission" date="2020-11" db="EMBL/GenBank/DDBJ databases">
        <title>Kefir isolates.</title>
        <authorList>
            <person name="Marcisauskas S."/>
            <person name="Kim Y."/>
            <person name="Blasche S."/>
        </authorList>
    </citation>
    <scope>NUCLEOTIDE SEQUENCE [LARGE SCALE GENOMIC DNA]</scope>
    <source>
        <strain evidence="20 21">KR</strain>
    </source>
</reference>
<dbReference type="GO" id="GO:0000712">
    <property type="term" value="P:resolution of meiotic recombination intermediates"/>
    <property type="evidence" value="ECO:0007669"/>
    <property type="project" value="TreeGrafter"/>
</dbReference>
<dbReference type="InterPro" id="IPR001241">
    <property type="entry name" value="Topo_IIA"/>
</dbReference>
<dbReference type="Pfam" id="PF00521">
    <property type="entry name" value="DNA_topoisoIV"/>
    <property type="match status" value="1"/>
</dbReference>
<keyword evidence="12 15" id="KW-0238">DNA-binding</keyword>
<protein>
    <recommendedName>
        <fullName evidence="6 16">DNA topoisomerase 2</fullName>
        <ecNumber evidence="5 16">5.6.2.2</ecNumber>
    </recommendedName>
</protein>
<dbReference type="InterPro" id="IPR003594">
    <property type="entry name" value="HATPase_dom"/>
</dbReference>
<comment type="cofactor">
    <cofactor evidence="2">
        <name>Ca(2+)</name>
        <dbReference type="ChEBI" id="CHEBI:29108"/>
    </cofactor>
</comment>
<organism evidence="20 21">
    <name type="scientific">Rhodotorula mucilaginosa</name>
    <name type="common">Yeast</name>
    <name type="synonym">Rhodotorula rubra</name>
    <dbReference type="NCBI Taxonomy" id="5537"/>
    <lineage>
        <taxon>Eukaryota</taxon>
        <taxon>Fungi</taxon>
        <taxon>Dikarya</taxon>
        <taxon>Basidiomycota</taxon>
        <taxon>Pucciniomycotina</taxon>
        <taxon>Microbotryomycetes</taxon>
        <taxon>Sporidiobolales</taxon>
        <taxon>Sporidiobolaceae</taxon>
        <taxon>Rhodotorula</taxon>
    </lineage>
</organism>
<name>A0A9P6W355_RHOMI</name>
<dbReference type="Pfam" id="PF02518">
    <property type="entry name" value="HATPase_c"/>
    <property type="match status" value="1"/>
</dbReference>
<dbReference type="InterPro" id="IPR001154">
    <property type="entry name" value="TopoII_euk"/>
</dbReference>
<dbReference type="GO" id="GO:0006265">
    <property type="term" value="P:DNA topological change"/>
    <property type="evidence" value="ECO:0007669"/>
    <property type="project" value="UniProtKB-UniRule"/>
</dbReference>
<accession>A0A9P6W355</accession>
<dbReference type="PANTHER" id="PTHR10169:SF38">
    <property type="entry name" value="DNA TOPOISOMERASE 2"/>
    <property type="match status" value="1"/>
</dbReference>
<dbReference type="SUPFAM" id="SSF54211">
    <property type="entry name" value="Ribosomal protein S5 domain 2-like"/>
    <property type="match status" value="1"/>
</dbReference>
<dbReference type="PANTHER" id="PTHR10169">
    <property type="entry name" value="DNA TOPOISOMERASE/GYRASE"/>
    <property type="match status" value="1"/>
</dbReference>
<comment type="subunit">
    <text evidence="16">Homodimer.</text>
</comment>
<feature type="compositionally biased region" description="Basic residues" evidence="17">
    <location>
        <begin position="1314"/>
        <end position="1328"/>
    </location>
</feature>
<evidence type="ECO:0000256" key="8">
    <source>
        <dbReference type="ARBA" id="ARBA00022741"/>
    </source>
</evidence>
<dbReference type="CDD" id="cd16930">
    <property type="entry name" value="HATPase_TopII-like"/>
    <property type="match status" value="1"/>
</dbReference>
<dbReference type="EC" id="5.6.2.2" evidence="5 16"/>
<feature type="active site" description="O-(5'-phospho-DNA)-tyrosine intermediate" evidence="15">
    <location>
        <position position="932"/>
    </location>
</feature>
<dbReference type="FunFam" id="3.30.565.10:FF:000004">
    <property type="entry name" value="DNA topoisomerase 2"/>
    <property type="match status" value="1"/>
</dbReference>
<evidence type="ECO:0000313" key="21">
    <source>
        <dbReference type="Proteomes" id="UP000777482"/>
    </source>
</evidence>
<dbReference type="Gene3D" id="3.40.50.670">
    <property type="match status" value="1"/>
</dbReference>
<evidence type="ECO:0000256" key="17">
    <source>
        <dbReference type="SAM" id="MobiDB-lite"/>
    </source>
</evidence>
<dbReference type="InterPro" id="IPR006171">
    <property type="entry name" value="TOPRIM_dom"/>
</dbReference>
<dbReference type="CDD" id="cd03481">
    <property type="entry name" value="TopoIIA_Trans_ScTopoIIA"/>
    <property type="match status" value="1"/>
</dbReference>
<evidence type="ECO:0000256" key="14">
    <source>
        <dbReference type="ARBA" id="ARBA00053943"/>
    </source>
</evidence>
<comment type="function">
    <text evidence="14 16">Control of topological states of DNA by transient breakage and subsequent rejoining of DNA strands. Topoisomerase II makes double-strand breaks.</text>
</comment>
<dbReference type="SMART" id="SM00387">
    <property type="entry name" value="HATPase_c"/>
    <property type="match status" value="1"/>
</dbReference>
<dbReference type="CDD" id="cd00187">
    <property type="entry name" value="TOP4c"/>
    <property type="match status" value="1"/>
</dbReference>
<feature type="compositionally biased region" description="Low complexity" evidence="17">
    <location>
        <begin position="1366"/>
        <end position="1386"/>
    </location>
</feature>
<dbReference type="InterPro" id="IPR013759">
    <property type="entry name" value="Topo_IIA_B_C"/>
</dbReference>
<dbReference type="InterPro" id="IPR036890">
    <property type="entry name" value="HATPase_C_sf"/>
</dbReference>
<dbReference type="PROSITE" id="PS50880">
    <property type="entry name" value="TOPRIM"/>
    <property type="match status" value="1"/>
</dbReference>
<sequence>MPRYADSDQESADDFAYDDNDSGSDAYEQPTKKKVPAASKAKPAAKATTKAKAATKATTTVKKAAAAGKKKQPLEERDTNGGDSDAGSDVDMNDPEEDDDEDDFVADKPTPAAKGKGKAKSATETYVKLTQLEHVLKRPDTYIGSVEPVTQPMWVYDQELEKMVYRQTTFTPGFYKIFDEILVNAADNKVRDPTMSEIRVVIDEEKHSISVKNDGQGIPIEIHKKEGIYVPELIFGNLLTSSNYDDDEAKTTGGRNGYGAKLANIYSTEFIVETADSERGKKYKQVFSNNMSKKGVPKITDNKKGEQYTQITFTPDLKRFNMDEGGFDRDILSLLHKRVWDMAGIIPKVKVYLNGKVLRCKDFKAYVEKLLGGVNELTGTAAKKRGTKKAGGGDDGAVTAADALFGGEDDDDLVKAAADGEAGAAANKPTVIYERVNDRWDVAFSLSDGQFQQVSYCNAIATTKGGSHVNYVADQIVQGLVDLVKKKHKNITVKPFQIKNHIALFVNCKIDNPSFDSQTKENMTLTMKKFGSKCVLSEQFLKKVAASGVIDNIVNWAKFKQDQALKKTDGHKRSRITGLVKLEDANNAGTRNGHKCTLILTEGDSAKALAVSGLAVVGRDNYGVFPLRGKLLNVREASGKALLENAEIQAIKQIMGLQQGKVYTSTDSLRYGSLMIMADQDHDGSHIKGLIINFLDYWFPSLLKLPNFLVEFITPIVKVTKAKKELSFFTIPEYEAWKAETHDGRGWKIKYFKGLGTSDTNDAKKYFSDMNRHRLPFKELTIEDRALIDMAFNKKKADDRKEWLRGFVPGTYMDHDVDEVPISDFINKELILFSMADNVRSIPSVVDGFKPGQRKVLFGCFKRKLKNEIKVGQLSGYISEHSAYHHGDVSLQGTIVGLAQNFVGSNNLNVLDPNGQFGTRLQGGKDAASARYIFTNVAQITRTVFHADDDNILQYLNDDGQSIEPNWYIPVLPMVLVNGTDGIGTGWSSYIPNFNPSDIVANLRRKLAGQEMEPMHPWYRGFRGTIEKADKEGYKCSGLIERLDDSTVEITELPIRTWTQNYKEMLESWVAGTEKQPAWVKDYKEYHTDTTVHFVVTLTTAGKEAIEKDGLEKVFKISSKVNTSNMVCFDPTGKIKKYATPEDIVSDFYDVRLDYYHRRKKHLVSELELVYDRLSNQARFILMIIKKELVLASRKKAEIVAELRKRDFRPFPKVQKAHVVGDVDEADADADEEEEDPQAAAGGNSDYDYLLQMALSSLTTERVDKLVAERDARERELEELMGRTAQDLWRADLDAFSEQWEELLVKDAADKARSAKKTKNAGKGKKRAAMSDDDDDFEIKPKKKAAPIKKAKPAVALPATDDENDALAPVKAKAAASAAKPAPKAKAPAKRKPSVDLDLSDVEEPTPPPAKKAKPAPKKATAAKKQMEISDEEEDEDLDDLYALPNKKPAPHSPKGKKAAPKPKAKAKTLEIDSEEEEDEPAPPPKKKAAVPKPKPAKKKAAPVDSDIDFDDSPAPHAAAPQAAAPKARAARTTRAPAKSYKLDLGSDFEADDSFKIQDEDDEEDAFELDDESD</sequence>
<evidence type="ECO:0000256" key="10">
    <source>
        <dbReference type="ARBA" id="ARBA00022842"/>
    </source>
</evidence>
<feature type="compositionally biased region" description="Acidic residues" evidence="17">
    <location>
        <begin position="1559"/>
        <end position="1574"/>
    </location>
</feature>
<evidence type="ECO:0000313" key="20">
    <source>
        <dbReference type="EMBL" id="KAG0662671.1"/>
    </source>
</evidence>
<dbReference type="InterPro" id="IPR002205">
    <property type="entry name" value="Topo_IIA_dom_A"/>
</dbReference>
<dbReference type="PRINTS" id="PR01158">
    <property type="entry name" value="TOPISMRASEII"/>
</dbReference>
<dbReference type="InterPro" id="IPR013506">
    <property type="entry name" value="Topo_IIA_bsu_dom2"/>
</dbReference>
<evidence type="ECO:0000256" key="13">
    <source>
        <dbReference type="ARBA" id="ARBA00023235"/>
    </source>
</evidence>
<evidence type="ECO:0000256" key="6">
    <source>
        <dbReference type="ARBA" id="ARBA00019635"/>
    </source>
</evidence>
<feature type="compositionally biased region" description="Low complexity" evidence="17">
    <location>
        <begin position="36"/>
        <end position="67"/>
    </location>
</feature>
<dbReference type="Gene3D" id="3.30.565.10">
    <property type="entry name" value="Histidine kinase-like ATPase, C-terminal domain"/>
    <property type="match status" value="1"/>
</dbReference>
<dbReference type="PRINTS" id="PR00418">
    <property type="entry name" value="TPI2FAMILY"/>
</dbReference>
<feature type="compositionally biased region" description="Acidic residues" evidence="17">
    <location>
        <begin position="1429"/>
        <end position="1440"/>
    </location>
</feature>
<dbReference type="GO" id="GO:0003677">
    <property type="term" value="F:DNA binding"/>
    <property type="evidence" value="ECO:0007669"/>
    <property type="project" value="UniProtKB-UniRule"/>
</dbReference>
<dbReference type="Gene3D" id="3.90.199.10">
    <property type="entry name" value="Topoisomerase II, domain 5"/>
    <property type="match status" value="1"/>
</dbReference>
<dbReference type="Proteomes" id="UP000777482">
    <property type="component" value="Unassembled WGS sequence"/>
</dbReference>
<evidence type="ECO:0000256" key="7">
    <source>
        <dbReference type="ARBA" id="ARBA00022723"/>
    </source>
</evidence>
<dbReference type="FunFam" id="3.90.199.10:FF:000002">
    <property type="entry name" value="DNA topoisomerase 2"/>
    <property type="match status" value="1"/>
</dbReference>
<evidence type="ECO:0000256" key="16">
    <source>
        <dbReference type="RuleBase" id="RU362094"/>
    </source>
</evidence>
<keyword evidence="11 15" id="KW-0799">Topoisomerase</keyword>
<comment type="cofactor">
    <cofactor evidence="3">
        <name>Mg(2+)</name>
        <dbReference type="ChEBI" id="CHEBI:18420"/>
    </cofactor>
</comment>
<dbReference type="GO" id="GO:0005634">
    <property type="term" value="C:nucleus"/>
    <property type="evidence" value="ECO:0007669"/>
    <property type="project" value="TreeGrafter"/>
</dbReference>
<comment type="similarity">
    <text evidence="4 16">Belongs to the type II topoisomerase family.</text>
</comment>
<dbReference type="FunFam" id="3.30.230.10:FF:000008">
    <property type="entry name" value="DNA topoisomerase 2"/>
    <property type="match status" value="1"/>
</dbReference>
<keyword evidence="21" id="KW-1185">Reference proteome</keyword>
<keyword evidence="13 15" id="KW-0413">Isomerase</keyword>
<dbReference type="FunFam" id="3.30.1490.30:FF:000001">
    <property type="entry name" value="DNA topoisomerase 2"/>
    <property type="match status" value="1"/>
</dbReference>
<feature type="compositionally biased region" description="Acidic residues" evidence="17">
    <location>
        <begin position="7"/>
        <end position="22"/>
    </location>
</feature>
<keyword evidence="7" id="KW-0479">Metal-binding</keyword>
<dbReference type="InterPro" id="IPR020568">
    <property type="entry name" value="Ribosomal_Su5_D2-typ_SF"/>
</dbReference>
<dbReference type="Pfam" id="PF00204">
    <property type="entry name" value="DNA_gyraseB"/>
    <property type="match status" value="1"/>
</dbReference>
<gene>
    <name evidence="20" type="primary">TOP2</name>
    <name evidence="20" type="ORF">C6P46_003175</name>
</gene>
<dbReference type="FunFam" id="3.30.1360.40:FF:000003">
    <property type="entry name" value="DNA topoisomerase 2"/>
    <property type="match status" value="1"/>
</dbReference>
<dbReference type="PROSITE" id="PS00177">
    <property type="entry name" value="TOPOISOMERASE_II"/>
    <property type="match status" value="1"/>
</dbReference>
<dbReference type="SMART" id="SM00433">
    <property type="entry name" value="TOP2c"/>
    <property type="match status" value="1"/>
</dbReference>
<dbReference type="Pfam" id="PF16898">
    <property type="entry name" value="TOPRIM_C"/>
    <property type="match status" value="1"/>
</dbReference>
<dbReference type="SUPFAM" id="SSF55874">
    <property type="entry name" value="ATPase domain of HSP90 chaperone/DNA topoisomerase II/histidine kinase"/>
    <property type="match status" value="1"/>
</dbReference>
<feature type="domain" description="Topo IIA-type catalytic" evidence="19">
    <location>
        <begin position="842"/>
        <end position="1293"/>
    </location>
</feature>
<dbReference type="InterPro" id="IPR013760">
    <property type="entry name" value="Topo_IIA-like_dom_sf"/>
</dbReference>
<dbReference type="EMBL" id="PUHQ01000025">
    <property type="protein sequence ID" value="KAG0662671.1"/>
    <property type="molecule type" value="Genomic_DNA"/>
</dbReference>
<feature type="compositionally biased region" description="Basic residues" evidence="17">
    <location>
        <begin position="1341"/>
        <end position="1352"/>
    </location>
</feature>
<evidence type="ECO:0000256" key="9">
    <source>
        <dbReference type="ARBA" id="ARBA00022840"/>
    </source>
</evidence>
<evidence type="ECO:0000256" key="2">
    <source>
        <dbReference type="ARBA" id="ARBA00001913"/>
    </source>
</evidence>
<evidence type="ECO:0000256" key="15">
    <source>
        <dbReference type="PROSITE-ProRule" id="PRU01384"/>
    </source>
</evidence>
<dbReference type="GO" id="GO:0046872">
    <property type="term" value="F:metal ion binding"/>
    <property type="evidence" value="ECO:0007669"/>
    <property type="project" value="UniProtKB-KW"/>
</dbReference>
<dbReference type="Gene3D" id="3.30.1360.40">
    <property type="match status" value="1"/>
</dbReference>
<dbReference type="Gene3D" id="3.30.1490.30">
    <property type="match status" value="1"/>
</dbReference>
<dbReference type="InterPro" id="IPR031660">
    <property type="entry name" value="TOPRIM_C"/>
</dbReference>
<dbReference type="InterPro" id="IPR050634">
    <property type="entry name" value="DNA_Topoisomerase_II"/>
</dbReference>
<dbReference type="SUPFAM" id="SSF56719">
    <property type="entry name" value="Type II DNA topoisomerase"/>
    <property type="match status" value="1"/>
</dbReference>
<comment type="caution">
    <text evidence="20">The sequence shown here is derived from an EMBL/GenBank/DDBJ whole genome shotgun (WGS) entry which is preliminary data.</text>
</comment>
<dbReference type="InterPro" id="IPR013758">
    <property type="entry name" value="Topo_IIA_A/C_ab"/>
</dbReference>
<dbReference type="FunFam" id="3.40.50.670:FF:000001">
    <property type="entry name" value="DNA topoisomerase 2"/>
    <property type="match status" value="2"/>
</dbReference>
<keyword evidence="8 16" id="KW-0547">Nucleotide-binding</keyword>
<dbReference type="GO" id="GO:0000819">
    <property type="term" value="P:sister chromatid segregation"/>
    <property type="evidence" value="ECO:0007669"/>
    <property type="project" value="TreeGrafter"/>
</dbReference>
<dbReference type="Gene3D" id="3.30.230.10">
    <property type="match status" value="1"/>
</dbReference>
<dbReference type="InterPro" id="IPR013757">
    <property type="entry name" value="Topo_IIA_A_a_sf"/>
</dbReference>
<evidence type="ECO:0000256" key="1">
    <source>
        <dbReference type="ARBA" id="ARBA00000185"/>
    </source>
</evidence>
<dbReference type="PROSITE" id="PS52040">
    <property type="entry name" value="TOPO_IIA"/>
    <property type="match status" value="1"/>
</dbReference>
<comment type="catalytic activity">
    <reaction evidence="1 15 16">
        <text>ATP-dependent breakage, passage and rejoining of double-stranded DNA.</text>
        <dbReference type="EC" id="5.6.2.2"/>
    </reaction>
</comment>
<proteinExistence type="inferred from homology"/>
<dbReference type="CDD" id="cd03365">
    <property type="entry name" value="TOPRIM_TopoIIA"/>
    <property type="match status" value="1"/>
</dbReference>